<keyword evidence="6 7" id="KW-0482">Metalloprotease</keyword>
<keyword evidence="5 7" id="KW-0862">Zinc</keyword>
<dbReference type="Proteomes" id="UP001596548">
    <property type="component" value="Unassembled WGS sequence"/>
</dbReference>
<comment type="subcellular location">
    <subcellularLocation>
        <location evidence="7">Secreted</location>
    </subcellularLocation>
</comment>
<keyword evidence="3" id="KW-0479">Metal-binding</keyword>
<dbReference type="InterPro" id="IPR052759">
    <property type="entry name" value="Metalloprotease_M4"/>
</dbReference>
<evidence type="ECO:0000256" key="2">
    <source>
        <dbReference type="ARBA" id="ARBA00022670"/>
    </source>
</evidence>
<dbReference type="Gene3D" id="1.10.390.10">
    <property type="entry name" value="Neutral Protease Domain 2"/>
    <property type="match status" value="1"/>
</dbReference>
<gene>
    <name evidence="10" type="ORF">ACFQS1_00175</name>
</gene>
<keyword evidence="7" id="KW-0964">Secreted</keyword>
<dbReference type="InterPro" id="IPR001570">
    <property type="entry name" value="Peptidase_M4_C_domain"/>
</dbReference>
<feature type="domain" description="Peptidase M4 C-terminal" evidence="9">
    <location>
        <begin position="175"/>
        <end position="345"/>
    </location>
</feature>
<keyword evidence="2 7" id="KW-0645">Protease</keyword>
<evidence type="ECO:0000313" key="11">
    <source>
        <dbReference type="Proteomes" id="UP001596548"/>
    </source>
</evidence>
<evidence type="ECO:0000256" key="3">
    <source>
        <dbReference type="ARBA" id="ARBA00022723"/>
    </source>
</evidence>
<dbReference type="PRINTS" id="PR00730">
    <property type="entry name" value="THERMOLYSIN"/>
</dbReference>
<reference evidence="11" key="1">
    <citation type="journal article" date="2019" name="Int. J. Syst. Evol. Microbiol.">
        <title>The Global Catalogue of Microorganisms (GCM) 10K type strain sequencing project: providing services to taxonomists for standard genome sequencing and annotation.</title>
        <authorList>
            <consortium name="The Broad Institute Genomics Platform"/>
            <consortium name="The Broad Institute Genome Sequencing Center for Infectious Disease"/>
            <person name="Wu L."/>
            <person name="Ma J."/>
        </authorList>
    </citation>
    <scope>NUCLEOTIDE SEQUENCE [LARGE SCALE GENOMIC DNA]</scope>
    <source>
        <strain evidence="11">XZYJT-10</strain>
    </source>
</reference>
<comment type="function">
    <text evidence="7">Extracellular zinc metalloprotease.</text>
</comment>
<dbReference type="PANTHER" id="PTHR43579:SF1">
    <property type="entry name" value="NEUTRAL METALLOPROTEINASE"/>
    <property type="match status" value="1"/>
</dbReference>
<comment type="caution">
    <text evidence="10">The sequence shown here is derived from an EMBL/GenBank/DDBJ whole genome shotgun (WGS) entry which is preliminary data.</text>
</comment>
<proteinExistence type="inferred from homology"/>
<dbReference type="CDD" id="cd09597">
    <property type="entry name" value="M4_TLP"/>
    <property type="match status" value="1"/>
</dbReference>
<dbReference type="Pfam" id="PF02868">
    <property type="entry name" value="Peptidase_M4_C"/>
    <property type="match status" value="1"/>
</dbReference>
<accession>A0ABW2HGX9</accession>
<sequence>MSANRLNCIIPPYLLNRLLDSENAEIRDAALGTLLTTARLRGQREVRGLIARAVAAPGDGRRTVFDCAHGTFLPFATLARSEDDAPVADESVNRAFDGFGVTRGFYREIFERDSIDGRGMRLQGYVHRGDRYNNAFWDGQEMVFGDGDGQIFSDFTGSLDVIAHELAHGVTEHTANLEYRTQSGALNESCSDVAGSMVKQWHLGQSADQADWLIGPEVFTPGIDADALRSMKAPGTAFDNKLFGKDPQPDHMERYMDLPDTEEGDYGGVHLNSGIPNKAFYLVATGIGGNSWEAPGHIWYESLKASTATTQFQEFADRTHAKAGELYGAGSAEQQAVAAAWDEVGLRITPPPAGPRRR</sequence>
<comment type="similarity">
    <text evidence="1 7">Belongs to the peptidase M4 family.</text>
</comment>
<dbReference type="Pfam" id="PF01447">
    <property type="entry name" value="Peptidase_M4"/>
    <property type="match status" value="1"/>
</dbReference>
<dbReference type="InterPro" id="IPR013856">
    <property type="entry name" value="Peptidase_M4_domain"/>
</dbReference>
<evidence type="ECO:0000256" key="4">
    <source>
        <dbReference type="ARBA" id="ARBA00022801"/>
    </source>
</evidence>
<dbReference type="EC" id="3.4.24.-" evidence="7"/>
<keyword evidence="11" id="KW-1185">Reference proteome</keyword>
<dbReference type="InterPro" id="IPR027268">
    <property type="entry name" value="Peptidase_M4/M1_CTD_sf"/>
</dbReference>
<evidence type="ECO:0000259" key="9">
    <source>
        <dbReference type="Pfam" id="PF02868"/>
    </source>
</evidence>
<protein>
    <recommendedName>
        <fullName evidence="7">Neutral metalloproteinase</fullName>
        <ecNumber evidence="7">3.4.24.-</ecNumber>
    </recommendedName>
</protein>
<evidence type="ECO:0000256" key="1">
    <source>
        <dbReference type="ARBA" id="ARBA00009388"/>
    </source>
</evidence>
<evidence type="ECO:0000256" key="7">
    <source>
        <dbReference type="RuleBase" id="RU366073"/>
    </source>
</evidence>
<dbReference type="EMBL" id="JBHTBJ010000001">
    <property type="protein sequence ID" value="MFC7272380.1"/>
    <property type="molecule type" value="Genomic_DNA"/>
</dbReference>
<dbReference type="RefSeq" id="WP_378963769.1">
    <property type="nucleotide sequence ID" value="NZ_JBHTBJ010000001.1"/>
</dbReference>
<evidence type="ECO:0000256" key="5">
    <source>
        <dbReference type="ARBA" id="ARBA00022833"/>
    </source>
</evidence>
<comment type="cofactor">
    <cofactor evidence="7">
        <name>Zn(2+)</name>
        <dbReference type="ChEBI" id="CHEBI:29105"/>
    </cofactor>
</comment>
<feature type="domain" description="Peptidase M4" evidence="8">
    <location>
        <begin position="98"/>
        <end position="172"/>
    </location>
</feature>
<evidence type="ECO:0000259" key="8">
    <source>
        <dbReference type="Pfam" id="PF01447"/>
    </source>
</evidence>
<dbReference type="Gene3D" id="3.10.170.10">
    <property type="match status" value="1"/>
</dbReference>
<keyword evidence="4 7" id="KW-0378">Hydrolase</keyword>
<name>A0ABW2HGX9_9ACTN</name>
<dbReference type="InterPro" id="IPR023612">
    <property type="entry name" value="Peptidase_M4"/>
</dbReference>
<organism evidence="10 11">
    <name type="scientific">Paractinoplanes rhizophilus</name>
    <dbReference type="NCBI Taxonomy" id="1416877"/>
    <lineage>
        <taxon>Bacteria</taxon>
        <taxon>Bacillati</taxon>
        <taxon>Actinomycetota</taxon>
        <taxon>Actinomycetes</taxon>
        <taxon>Micromonosporales</taxon>
        <taxon>Micromonosporaceae</taxon>
        <taxon>Paractinoplanes</taxon>
    </lineage>
</organism>
<dbReference type="PANTHER" id="PTHR43579">
    <property type="match status" value="1"/>
</dbReference>
<evidence type="ECO:0000256" key="6">
    <source>
        <dbReference type="ARBA" id="ARBA00023049"/>
    </source>
</evidence>
<evidence type="ECO:0000313" key="10">
    <source>
        <dbReference type="EMBL" id="MFC7272380.1"/>
    </source>
</evidence>
<dbReference type="SUPFAM" id="SSF55486">
    <property type="entry name" value="Metalloproteases ('zincins'), catalytic domain"/>
    <property type="match status" value="1"/>
</dbReference>